<sequence>MDVQTTSKAALTDSLAPPTFVITHLELFDWGSFTGRHSAQIDLEGTAVIGPTGSGKTTLVDALMTLITANPRYNLASTGGHESDRDLVSYIRGVSGAGNNSGDNEHISRPGKTVSGIAARFSNGEKQLVIGAVFWLDGTSSAAADLGRLWIYSEAASEGLDEWLEIHHAGGARALKQHARETSGLQVTSNKQEYLSHLRRFFEVGENAFTLLNRAAGLKQLNSIDEVFRELVLDDTSAFDRAAEVAKEFDDLAAIHGELEIARQQQHSLRPIDESWRKRETLARHLELQREIKGILPRWYAEAAHRLASQRLARIDAEMNDCRNKGEALHGQIETADAEAAT</sequence>
<accession>T1DBP8</accession>
<dbReference type="SUPFAM" id="SSF52540">
    <property type="entry name" value="P-loop containing nucleoside triphosphate hydrolases"/>
    <property type="match status" value="1"/>
</dbReference>
<dbReference type="EMBL" id="AUZX01001273">
    <property type="protein sequence ID" value="EQD79530.1"/>
    <property type="molecule type" value="Genomic_DNA"/>
</dbReference>
<gene>
    <name evidence="1" type="ORF">B1A_01675</name>
</gene>
<dbReference type="Pfam" id="PF13555">
    <property type="entry name" value="AAA_29"/>
    <property type="match status" value="1"/>
</dbReference>
<reference evidence="1" key="2">
    <citation type="journal article" date="2014" name="ISME J.">
        <title>Microbial stratification in low pH oxic and suboxic macroscopic growths along an acid mine drainage.</title>
        <authorList>
            <person name="Mendez-Garcia C."/>
            <person name="Mesa V."/>
            <person name="Sprenger R.R."/>
            <person name="Richter M."/>
            <person name="Diez M.S."/>
            <person name="Solano J."/>
            <person name="Bargiela R."/>
            <person name="Golyshina O.V."/>
            <person name="Manteca A."/>
            <person name="Ramos J.L."/>
            <person name="Gallego J.R."/>
            <person name="Llorente I."/>
            <person name="Martins Dos Santos V.A."/>
            <person name="Jensen O.N."/>
            <person name="Pelaez A.I."/>
            <person name="Sanchez J."/>
            <person name="Ferrer M."/>
        </authorList>
    </citation>
    <scope>NUCLEOTIDE SEQUENCE</scope>
</reference>
<protein>
    <submittedName>
        <fullName evidence="1">Uncharacterized protein</fullName>
    </submittedName>
</protein>
<proteinExistence type="predicted"/>
<comment type="caution">
    <text evidence="1">The sequence shown here is derived from an EMBL/GenBank/DDBJ whole genome shotgun (WGS) entry which is preliminary data.</text>
</comment>
<dbReference type="InterPro" id="IPR027417">
    <property type="entry name" value="P-loop_NTPase"/>
</dbReference>
<evidence type="ECO:0000313" key="1">
    <source>
        <dbReference type="EMBL" id="EQD79530.1"/>
    </source>
</evidence>
<reference evidence="1" key="1">
    <citation type="submission" date="2013-08" db="EMBL/GenBank/DDBJ databases">
        <authorList>
            <person name="Mendez C."/>
            <person name="Richter M."/>
            <person name="Ferrer M."/>
            <person name="Sanchez J."/>
        </authorList>
    </citation>
    <scope>NUCLEOTIDE SEQUENCE</scope>
</reference>
<organism evidence="1">
    <name type="scientific">mine drainage metagenome</name>
    <dbReference type="NCBI Taxonomy" id="410659"/>
    <lineage>
        <taxon>unclassified sequences</taxon>
        <taxon>metagenomes</taxon>
        <taxon>ecological metagenomes</taxon>
    </lineage>
</organism>
<name>T1DBP8_9ZZZZ</name>
<dbReference type="Gene3D" id="3.40.50.300">
    <property type="entry name" value="P-loop containing nucleotide triphosphate hydrolases"/>
    <property type="match status" value="1"/>
</dbReference>
<dbReference type="AlphaFoldDB" id="T1DBP8"/>
<feature type="non-terminal residue" evidence="1">
    <location>
        <position position="342"/>
    </location>
</feature>